<dbReference type="PANTHER" id="PTHR23511:SF34">
    <property type="entry name" value="SYNAPTIC VESICLE GLYCOPROTEIN 2"/>
    <property type="match status" value="1"/>
</dbReference>
<evidence type="ECO:0000256" key="5">
    <source>
        <dbReference type="ARBA" id="ARBA00022989"/>
    </source>
</evidence>
<dbReference type="EMBL" id="CASHTH010002728">
    <property type="protein sequence ID" value="CAI8034379.1"/>
    <property type="molecule type" value="Genomic_DNA"/>
</dbReference>
<feature type="transmembrane region" description="Helical" evidence="7">
    <location>
        <begin position="415"/>
        <end position="434"/>
    </location>
</feature>
<dbReference type="Proteomes" id="UP001174909">
    <property type="component" value="Unassembled WGS sequence"/>
</dbReference>
<keyword evidence="6 7" id="KW-0472">Membrane</keyword>
<evidence type="ECO:0000256" key="7">
    <source>
        <dbReference type="SAM" id="Phobius"/>
    </source>
</evidence>
<evidence type="ECO:0000313" key="9">
    <source>
        <dbReference type="EMBL" id="CAI8034379.1"/>
    </source>
</evidence>
<keyword evidence="4 7" id="KW-0812">Transmembrane</keyword>
<evidence type="ECO:0000256" key="4">
    <source>
        <dbReference type="ARBA" id="ARBA00022692"/>
    </source>
</evidence>
<evidence type="ECO:0000313" key="10">
    <source>
        <dbReference type="Proteomes" id="UP001174909"/>
    </source>
</evidence>
<feature type="transmembrane region" description="Helical" evidence="7">
    <location>
        <begin position="386"/>
        <end position="408"/>
    </location>
</feature>
<feature type="transmembrane region" description="Helical" evidence="7">
    <location>
        <begin position="82"/>
        <end position="99"/>
    </location>
</feature>
<accession>A0AA35SRK6</accession>
<dbReference type="Gene3D" id="1.20.1250.20">
    <property type="entry name" value="MFS general substrate transporter like domains"/>
    <property type="match status" value="1"/>
</dbReference>
<gene>
    <name evidence="9" type="ORF">GBAR_LOCUS19363</name>
</gene>
<dbReference type="PROSITE" id="PS00217">
    <property type="entry name" value="SUGAR_TRANSPORT_2"/>
    <property type="match status" value="1"/>
</dbReference>
<dbReference type="PROSITE" id="PS50850">
    <property type="entry name" value="MFS"/>
    <property type="match status" value="1"/>
</dbReference>
<feature type="transmembrane region" description="Helical" evidence="7">
    <location>
        <begin position="111"/>
        <end position="128"/>
    </location>
</feature>
<proteinExistence type="inferred from homology"/>
<feature type="transmembrane region" description="Helical" evidence="7">
    <location>
        <begin position="485"/>
        <end position="503"/>
    </location>
</feature>
<comment type="subcellular location">
    <subcellularLocation>
        <location evidence="1">Membrane</location>
        <topology evidence="1">Multi-pass membrane protein</topology>
    </subcellularLocation>
</comment>
<evidence type="ECO:0000256" key="6">
    <source>
        <dbReference type="ARBA" id="ARBA00023136"/>
    </source>
</evidence>
<dbReference type="InterPro" id="IPR020846">
    <property type="entry name" value="MFS_dom"/>
</dbReference>
<evidence type="ECO:0000256" key="2">
    <source>
        <dbReference type="ARBA" id="ARBA00008335"/>
    </source>
</evidence>
<feature type="transmembrane region" description="Helical" evidence="7">
    <location>
        <begin position="446"/>
        <end position="465"/>
    </location>
</feature>
<feature type="transmembrane region" description="Helical" evidence="7">
    <location>
        <begin position="134"/>
        <end position="157"/>
    </location>
</feature>
<feature type="transmembrane region" description="Helical" evidence="7">
    <location>
        <begin position="21"/>
        <end position="43"/>
    </location>
</feature>
<feature type="domain" description="Major facilitator superfamily (MFS) profile" evidence="8">
    <location>
        <begin position="32"/>
        <end position="534"/>
    </location>
</feature>
<name>A0AA35SRK6_GEOBA</name>
<sequence>MSTQGMGEKKYGSAEEAFDEALSRVPVGAFHLVLIAVCGWAIASDSVEIQCISFVTPQLDSSNSNSNKTGRYVLRLDKSEEGVLDAIIFLGMMVGGYIWGSLSDLIGRRSCLITSLTFNGVFGLASAFSPTYGVFLLFRFLSGVGVGGSFPVVFSYYSEFFSRKSRGPFVIILAAFWILGSLFAALMAWIVIGQFHDSAHGSVGAMTMESWRIYVIICTFPCLSSALSLIFFPESPSFLFAKGELQSTAKVMHRIQLLHSYCGRAKEVTGREGWSQYLRDLQSQYGGRKERRTGKWAWLTELFQSTMAVFHRQHLRAMVVMLIVWFMFSFGYYGLLLWFPEYFKYIKDCNFERSHYCSINPSHPHRSCSVSMETCNMTRGERGDDIYLDSLYVALAAIPGTLISILTVNIVGAKAMLVFSLVVSGLSSLLIWVIPDQDKTEDVVVLLSSIFAGVSIIGWNSLDVISTSELFPVHLRSTAFGIQSVLGRIGAITGNVTFGSLFSAGASPYLPILVVASALILAGVSVIFLPSARGERSGLVHKFRCLCCFLCRRCLSRYNRGINYN</sequence>
<feature type="transmembrane region" description="Helical" evidence="7">
    <location>
        <begin position="211"/>
        <end position="232"/>
    </location>
</feature>
<dbReference type="InterPro" id="IPR005828">
    <property type="entry name" value="MFS_sugar_transport-like"/>
</dbReference>
<keyword evidence="5 7" id="KW-1133">Transmembrane helix</keyword>
<comment type="similarity">
    <text evidence="2">Belongs to the major facilitator superfamily.</text>
</comment>
<comment type="caution">
    <text evidence="9">The sequence shown here is derived from an EMBL/GenBank/DDBJ whole genome shotgun (WGS) entry which is preliminary data.</text>
</comment>
<protein>
    <submittedName>
        <fullName evidence="9">Synaptic vesicle glycoprotein 2B</fullName>
    </submittedName>
</protein>
<dbReference type="Pfam" id="PF00083">
    <property type="entry name" value="Sugar_tr"/>
    <property type="match status" value="2"/>
</dbReference>
<dbReference type="AlphaFoldDB" id="A0AA35SRK6"/>
<keyword evidence="10" id="KW-1185">Reference proteome</keyword>
<feature type="transmembrane region" description="Helical" evidence="7">
    <location>
        <begin position="169"/>
        <end position="191"/>
    </location>
</feature>
<feature type="transmembrane region" description="Helical" evidence="7">
    <location>
        <begin position="317"/>
        <end position="339"/>
    </location>
</feature>
<reference evidence="9" key="1">
    <citation type="submission" date="2023-03" db="EMBL/GenBank/DDBJ databases">
        <authorList>
            <person name="Steffen K."/>
            <person name="Cardenas P."/>
        </authorList>
    </citation>
    <scope>NUCLEOTIDE SEQUENCE</scope>
</reference>
<dbReference type="GO" id="GO:0016020">
    <property type="term" value="C:membrane"/>
    <property type="evidence" value="ECO:0007669"/>
    <property type="project" value="UniProtKB-SubCell"/>
</dbReference>
<dbReference type="SUPFAM" id="SSF103473">
    <property type="entry name" value="MFS general substrate transporter"/>
    <property type="match status" value="1"/>
</dbReference>
<keyword evidence="3" id="KW-0813">Transport</keyword>
<dbReference type="InterPro" id="IPR005829">
    <property type="entry name" value="Sugar_transporter_CS"/>
</dbReference>
<dbReference type="GO" id="GO:0022857">
    <property type="term" value="F:transmembrane transporter activity"/>
    <property type="evidence" value="ECO:0007669"/>
    <property type="project" value="InterPro"/>
</dbReference>
<dbReference type="PANTHER" id="PTHR23511">
    <property type="entry name" value="SYNAPTIC VESICLE GLYCOPROTEIN 2"/>
    <property type="match status" value="1"/>
</dbReference>
<evidence type="ECO:0000256" key="3">
    <source>
        <dbReference type="ARBA" id="ARBA00022448"/>
    </source>
</evidence>
<evidence type="ECO:0000256" key="1">
    <source>
        <dbReference type="ARBA" id="ARBA00004141"/>
    </source>
</evidence>
<dbReference type="InterPro" id="IPR036259">
    <property type="entry name" value="MFS_trans_sf"/>
</dbReference>
<evidence type="ECO:0000259" key="8">
    <source>
        <dbReference type="PROSITE" id="PS50850"/>
    </source>
</evidence>
<organism evidence="9 10">
    <name type="scientific">Geodia barretti</name>
    <name type="common">Barrett's horny sponge</name>
    <dbReference type="NCBI Taxonomy" id="519541"/>
    <lineage>
        <taxon>Eukaryota</taxon>
        <taxon>Metazoa</taxon>
        <taxon>Porifera</taxon>
        <taxon>Demospongiae</taxon>
        <taxon>Heteroscleromorpha</taxon>
        <taxon>Tetractinellida</taxon>
        <taxon>Astrophorina</taxon>
        <taxon>Geodiidae</taxon>
        <taxon>Geodia</taxon>
    </lineage>
</organism>
<feature type="transmembrane region" description="Helical" evidence="7">
    <location>
        <begin position="509"/>
        <end position="529"/>
    </location>
</feature>